<feature type="chain" id="PRO_5040399750" evidence="2">
    <location>
        <begin position="17"/>
        <end position="215"/>
    </location>
</feature>
<dbReference type="Proteomes" id="UP001152562">
    <property type="component" value="Unassembled WGS sequence"/>
</dbReference>
<keyword evidence="4" id="KW-1185">Reference proteome</keyword>
<accession>A0A9P0XHS4</accession>
<protein>
    <submittedName>
        <fullName evidence="3">Uncharacterized protein</fullName>
    </submittedName>
</protein>
<dbReference type="EMBL" id="CALOZG010000085">
    <property type="protein sequence ID" value="CAH4036939.1"/>
    <property type="molecule type" value="Genomic_DNA"/>
</dbReference>
<feature type="signal peptide" evidence="2">
    <location>
        <begin position="1"/>
        <end position="16"/>
    </location>
</feature>
<keyword evidence="2" id="KW-0732">Signal</keyword>
<evidence type="ECO:0000256" key="1">
    <source>
        <dbReference type="SAM" id="MobiDB-lite"/>
    </source>
</evidence>
<organism evidence="3 4">
    <name type="scientific">Pieris brassicae</name>
    <name type="common">White butterfly</name>
    <name type="synonym">Large white butterfly</name>
    <dbReference type="NCBI Taxonomy" id="7116"/>
    <lineage>
        <taxon>Eukaryota</taxon>
        <taxon>Metazoa</taxon>
        <taxon>Ecdysozoa</taxon>
        <taxon>Arthropoda</taxon>
        <taxon>Hexapoda</taxon>
        <taxon>Insecta</taxon>
        <taxon>Pterygota</taxon>
        <taxon>Neoptera</taxon>
        <taxon>Endopterygota</taxon>
        <taxon>Lepidoptera</taxon>
        <taxon>Glossata</taxon>
        <taxon>Ditrysia</taxon>
        <taxon>Papilionoidea</taxon>
        <taxon>Pieridae</taxon>
        <taxon>Pierinae</taxon>
        <taxon>Pieris</taxon>
    </lineage>
</organism>
<proteinExistence type="predicted"/>
<name>A0A9P0XHS4_PIEBR</name>
<dbReference type="AlphaFoldDB" id="A0A9P0XHS4"/>
<gene>
    <name evidence="3" type="ORF">PIBRA_LOCUS12679</name>
</gene>
<evidence type="ECO:0000256" key="2">
    <source>
        <dbReference type="SAM" id="SignalP"/>
    </source>
</evidence>
<reference evidence="3" key="1">
    <citation type="submission" date="2022-05" db="EMBL/GenBank/DDBJ databases">
        <authorList>
            <person name="Okamura Y."/>
        </authorList>
    </citation>
    <scope>NUCLEOTIDE SEQUENCE</scope>
</reference>
<evidence type="ECO:0000313" key="4">
    <source>
        <dbReference type="Proteomes" id="UP001152562"/>
    </source>
</evidence>
<sequence length="215" mass="25434">MIHLLFIFNFIFISYAIDTQDTSVLKDNKNYVGSNYNSPRLNTVTFTRSFLDKSDNLLRVPSAFFEDKRKLKSKKSPKRTIQKIIKKNNVKRKRIFIHPVTHKPTQSTANNKLDSIYSRQNEDTHTTEANSRKRPRKNSKVLRYHMPFHKLQKTRRNKRQIYGHINKVVDAKGIIRSKRDTNGDDIMILKDLDEIEFVDSDKDYNVVRAHVQNVW</sequence>
<feature type="region of interest" description="Disordered" evidence="1">
    <location>
        <begin position="100"/>
        <end position="139"/>
    </location>
</feature>
<comment type="caution">
    <text evidence="3">The sequence shown here is derived from an EMBL/GenBank/DDBJ whole genome shotgun (WGS) entry which is preliminary data.</text>
</comment>
<evidence type="ECO:0000313" key="3">
    <source>
        <dbReference type="EMBL" id="CAH4036939.1"/>
    </source>
</evidence>
<feature type="compositionally biased region" description="Polar residues" evidence="1">
    <location>
        <begin position="103"/>
        <end position="119"/>
    </location>
</feature>